<dbReference type="AlphaFoldDB" id="A0AAE1DB49"/>
<protein>
    <submittedName>
        <fullName evidence="1">Uncharacterized protein</fullName>
    </submittedName>
</protein>
<sequence>MYWLHRSHFPLFDATRLLLAHCLDEELECYGGNTDSSPVVATARIKYQSLPDGLTEGKEKQKDVGVS</sequence>
<evidence type="ECO:0000313" key="2">
    <source>
        <dbReference type="Proteomes" id="UP001283361"/>
    </source>
</evidence>
<accession>A0AAE1DB49</accession>
<dbReference type="Proteomes" id="UP001283361">
    <property type="component" value="Unassembled WGS sequence"/>
</dbReference>
<comment type="caution">
    <text evidence="1">The sequence shown here is derived from an EMBL/GenBank/DDBJ whole genome shotgun (WGS) entry which is preliminary data.</text>
</comment>
<name>A0AAE1DB49_9GAST</name>
<organism evidence="1 2">
    <name type="scientific">Elysia crispata</name>
    <name type="common">lettuce slug</name>
    <dbReference type="NCBI Taxonomy" id="231223"/>
    <lineage>
        <taxon>Eukaryota</taxon>
        <taxon>Metazoa</taxon>
        <taxon>Spiralia</taxon>
        <taxon>Lophotrochozoa</taxon>
        <taxon>Mollusca</taxon>
        <taxon>Gastropoda</taxon>
        <taxon>Heterobranchia</taxon>
        <taxon>Euthyneura</taxon>
        <taxon>Panpulmonata</taxon>
        <taxon>Sacoglossa</taxon>
        <taxon>Placobranchoidea</taxon>
        <taxon>Plakobranchidae</taxon>
        <taxon>Elysia</taxon>
    </lineage>
</organism>
<keyword evidence="2" id="KW-1185">Reference proteome</keyword>
<reference evidence="1" key="1">
    <citation type="journal article" date="2023" name="G3 (Bethesda)">
        <title>A reference genome for the long-term kleptoplast-retaining sea slug Elysia crispata morphotype clarki.</title>
        <authorList>
            <person name="Eastman K.E."/>
            <person name="Pendleton A.L."/>
            <person name="Shaikh M.A."/>
            <person name="Suttiyut T."/>
            <person name="Ogas R."/>
            <person name="Tomko P."/>
            <person name="Gavelis G."/>
            <person name="Widhalm J.R."/>
            <person name="Wisecaver J.H."/>
        </authorList>
    </citation>
    <scope>NUCLEOTIDE SEQUENCE</scope>
    <source>
        <strain evidence="1">ECLA1</strain>
    </source>
</reference>
<dbReference type="EMBL" id="JAWDGP010004479">
    <property type="protein sequence ID" value="KAK3763982.1"/>
    <property type="molecule type" value="Genomic_DNA"/>
</dbReference>
<proteinExistence type="predicted"/>
<evidence type="ECO:0000313" key="1">
    <source>
        <dbReference type="EMBL" id="KAK3763982.1"/>
    </source>
</evidence>
<gene>
    <name evidence="1" type="ORF">RRG08_024037</name>
</gene>